<dbReference type="RefSeq" id="WP_025512750.1">
    <property type="nucleotide sequence ID" value="NZ_CP016340.1"/>
</dbReference>
<protein>
    <submittedName>
        <fullName evidence="2">Acetyltransferase</fullName>
    </submittedName>
</protein>
<organism evidence="2 3">
    <name type="scientific">Bordetella trematum</name>
    <dbReference type="NCBI Taxonomy" id="123899"/>
    <lineage>
        <taxon>Bacteria</taxon>
        <taxon>Pseudomonadati</taxon>
        <taxon>Pseudomonadota</taxon>
        <taxon>Betaproteobacteria</taxon>
        <taxon>Burkholderiales</taxon>
        <taxon>Alcaligenaceae</taxon>
        <taxon>Bordetella</taxon>
    </lineage>
</organism>
<dbReference type="PATRIC" id="fig|123899.6.peg.4201"/>
<dbReference type="InterPro" id="IPR051908">
    <property type="entry name" value="Ribosomal_N-acetyltransferase"/>
</dbReference>
<dbReference type="GO" id="GO:1990189">
    <property type="term" value="F:protein N-terminal-serine acetyltransferase activity"/>
    <property type="evidence" value="ECO:0007669"/>
    <property type="project" value="TreeGrafter"/>
</dbReference>
<dbReference type="GO" id="GO:0005737">
    <property type="term" value="C:cytoplasm"/>
    <property type="evidence" value="ECO:0007669"/>
    <property type="project" value="TreeGrafter"/>
</dbReference>
<dbReference type="PANTHER" id="PTHR43441:SF6">
    <property type="entry name" value="N-ACETYLTRANSFERASE DOMAIN-CONTAINING PROTEIN"/>
    <property type="match status" value="1"/>
</dbReference>
<dbReference type="GO" id="GO:0008999">
    <property type="term" value="F:protein-N-terminal-alanine acetyltransferase activity"/>
    <property type="evidence" value="ECO:0007669"/>
    <property type="project" value="TreeGrafter"/>
</dbReference>
<dbReference type="PROSITE" id="PS51186">
    <property type="entry name" value="GNAT"/>
    <property type="match status" value="1"/>
</dbReference>
<gene>
    <name evidence="2" type="ORF">SAMEA3906487_04203</name>
</gene>
<keyword evidence="3" id="KW-1185">Reference proteome</keyword>
<dbReference type="GeneID" id="56588582"/>
<dbReference type="InterPro" id="IPR000182">
    <property type="entry name" value="GNAT_dom"/>
</dbReference>
<dbReference type="OrthoDB" id="336415at2"/>
<dbReference type="KEGG" id="btrm:SAMEA390648704203"/>
<reference evidence="2 3" key="1">
    <citation type="submission" date="2016-04" db="EMBL/GenBank/DDBJ databases">
        <authorList>
            <consortium name="Pathogen Informatics"/>
        </authorList>
    </citation>
    <scope>NUCLEOTIDE SEQUENCE [LARGE SCALE GENOMIC DNA]</scope>
    <source>
        <strain evidence="2 3">H044680328</strain>
    </source>
</reference>
<dbReference type="Gene3D" id="3.40.630.30">
    <property type="match status" value="1"/>
</dbReference>
<dbReference type="Proteomes" id="UP000076825">
    <property type="component" value="Chromosome 1"/>
</dbReference>
<dbReference type="InterPro" id="IPR016181">
    <property type="entry name" value="Acyl_CoA_acyltransferase"/>
</dbReference>
<proteinExistence type="predicted"/>
<dbReference type="SUPFAM" id="SSF55729">
    <property type="entry name" value="Acyl-CoA N-acyltransferases (Nat)"/>
    <property type="match status" value="1"/>
</dbReference>
<evidence type="ECO:0000259" key="1">
    <source>
        <dbReference type="PROSITE" id="PS51186"/>
    </source>
</evidence>
<dbReference type="Pfam" id="PF00583">
    <property type="entry name" value="Acetyltransf_1"/>
    <property type="match status" value="1"/>
</dbReference>
<feature type="domain" description="N-acetyltransferase" evidence="1">
    <location>
        <begin position="1"/>
        <end position="167"/>
    </location>
</feature>
<evidence type="ECO:0000313" key="2">
    <source>
        <dbReference type="EMBL" id="SAI74446.1"/>
    </source>
</evidence>
<dbReference type="EMBL" id="LT546645">
    <property type="protein sequence ID" value="SAI74446.1"/>
    <property type="molecule type" value="Genomic_DNA"/>
</dbReference>
<evidence type="ECO:0000313" key="3">
    <source>
        <dbReference type="Proteomes" id="UP000076825"/>
    </source>
</evidence>
<sequence length="175" mass="19806">MQLVPFDRSHYTLLASWLPDQRAAVQWGGAQVRYPLDPQQFDIMLAQDSGPQPARRSWMALADGEYVGHGQIAFDWTDGNARLGRILIAPAARGQGWAPVMLRQLIDHAFSHPEIQRVELNVYTFNTPAIHLYTRLGFRWEGVRRSSVPSGIGDERWDTGMMGLLRPEWPPAEDA</sequence>
<dbReference type="eggNOG" id="COG1670">
    <property type="taxonomic scope" value="Bacteria"/>
</dbReference>
<accession>A0A157L7I3</accession>
<keyword evidence="2" id="KW-0808">Transferase</keyword>
<name>A0A157L7I3_9BORD</name>
<dbReference type="PANTHER" id="PTHR43441">
    <property type="entry name" value="RIBOSOMAL-PROTEIN-SERINE ACETYLTRANSFERASE"/>
    <property type="match status" value="1"/>
</dbReference>
<dbReference type="AlphaFoldDB" id="A0A157L7I3"/>
<dbReference type="STRING" id="123899.SAMEA3906487_04203"/>